<feature type="transmembrane region" description="Helical" evidence="10">
    <location>
        <begin position="388"/>
        <end position="405"/>
    </location>
</feature>
<dbReference type="GeneID" id="54295228"/>
<evidence type="ECO:0000256" key="9">
    <source>
        <dbReference type="SAM" id="MobiDB-lite"/>
    </source>
</evidence>
<feature type="transmembrane region" description="Helical" evidence="10">
    <location>
        <begin position="155"/>
        <end position="174"/>
    </location>
</feature>
<gene>
    <name evidence="11" type="ORF">K452DRAFT_239548</name>
</gene>
<comment type="similarity">
    <text evidence="2 8">Belongs to the purine-cytosine permease (2.A.39) family.</text>
</comment>
<proteinExistence type="inferred from homology"/>
<feature type="compositionally biased region" description="Pro residues" evidence="9">
    <location>
        <begin position="31"/>
        <end position="41"/>
    </location>
</feature>
<evidence type="ECO:0000256" key="10">
    <source>
        <dbReference type="SAM" id="Phobius"/>
    </source>
</evidence>
<keyword evidence="5 10" id="KW-0812">Transmembrane</keyword>
<feature type="transmembrane region" description="Helical" evidence="10">
    <location>
        <begin position="417"/>
        <end position="438"/>
    </location>
</feature>
<feature type="region of interest" description="Disordered" evidence="9">
    <location>
        <begin position="1"/>
        <end position="45"/>
    </location>
</feature>
<evidence type="ECO:0000256" key="2">
    <source>
        <dbReference type="ARBA" id="ARBA00008974"/>
    </source>
</evidence>
<feature type="transmembrane region" description="Helical" evidence="10">
    <location>
        <begin position="195"/>
        <end position="217"/>
    </location>
</feature>
<dbReference type="Proteomes" id="UP000799438">
    <property type="component" value="Unassembled WGS sequence"/>
</dbReference>
<comment type="subcellular location">
    <subcellularLocation>
        <location evidence="1">Membrane</location>
        <topology evidence="1">Multi-pass membrane protein</topology>
    </subcellularLocation>
</comment>
<feature type="transmembrane region" description="Helical" evidence="10">
    <location>
        <begin position="108"/>
        <end position="135"/>
    </location>
</feature>
<dbReference type="Pfam" id="PF02133">
    <property type="entry name" value="Transp_cyt_pur"/>
    <property type="match status" value="1"/>
</dbReference>
<feature type="transmembrane region" description="Helical" evidence="10">
    <location>
        <begin position="497"/>
        <end position="516"/>
    </location>
</feature>
<organism evidence="11 12">
    <name type="scientific">Aplosporella prunicola CBS 121167</name>
    <dbReference type="NCBI Taxonomy" id="1176127"/>
    <lineage>
        <taxon>Eukaryota</taxon>
        <taxon>Fungi</taxon>
        <taxon>Dikarya</taxon>
        <taxon>Ascomycota</taxon>
        <taxon>Pezizomycotina</taxon>
        <taxon>Dothideomycetes</taxon>
        <taxon>Dothideomycetes incertae sedis</taxon>
        <taxon>Botryosphaeriales</taxon>
        <taxon>Aplosporellaceae</taxon>
        <taxon>Aplosporella</taxon>
    </lineage>
</organism>
<evidence type="ECO:0000256" key="1">
    <source>
        <dbReference type="ARBA" id="ARBA00004141"/>
    </source>
</evidence>
<dbReference type="AlphaFoldDB" id="A0A6A6ATK9"/>
<dbReference type="GO" id="GO:0022857">
    <property type="term" value="F:transmembrane transporter activity"/>
    <property type="evidence" value="ECO:0007669"/>
    <property type="project" value="InterPro"/>
</dbReference>
<evidence type="ECO:0000256" key="7">
    <source>
        <dbReference type="ARBA" id="ARBA00023136"/>
    </source>
</evidence>
<sequence length="523" mass="54825">MAHTQAPRASPPLPPPEKTNIDVEATAATTAPPPPPHPSPAKQPTTTRLNALTTRIAALAGLETRGVARVPPSQREAASRAALAQIALVWLSTNMTANNLTLAMLGPLVYGLGFADAAALSVFGSLVGVAGAAYLGTFGPRSGCRTMIVARYFMGYYPSKIACLLNVVIMIGYGMIDCIVGGQILSAVSGGHMTVVVGIIVVAVVSWLVAAFGITVFHAYERWAWAPQMVALLLLYGVAGPKFDTASVSTGSGATLHGNRLSFFSLCLSAPVAWAPSAADYFVYLNEATPPWQTFASAFAGMGVAAVMVDLAGVGLASGALRDAGWRGAYETSGGALIVAGYEGIGGFGKFCSVVVALGVIANNIPGTYSAALGFQVLGRGLARVPRWAWVSVSAVIYLACALGGRNSLFDIFEDWLALMGYWVCLWICIVGEEQVLFRRGKDAFDWTAWNDEARLPLGLAALAAFLIGWAGAIVSMDQAYYVGPIAAMVGADGADLGIWVGCGFTLVTFPGLRWLELRRFGR</sequence>
<keyword evidence="4" id="KW-0597">Phosphoprotein</keyword>
<evidence type="ECO:0000256" key="8">
    <source>
        <dbReference type="PIRNR" id="PIRNR002744"/>
    </source>
</evidence>
<keyword evidence="6 10" id="KW-1133">Transmembrane helix</keyword>
<evidence type="ECO:0000256" key="3">
    <source>
        <dbReference type="ARBA" id="ARBA00022448"/>
    </source>
</evidence>
<feature type="transmembrane region" description="Helical" evidence="10">
    <location>
        <begin position="458"/>
        <end position="477"/>
    </location>
</feature>
<evidence type="ECO:0000256" key="6">
    <source>
        <dbReference type="ARBA" id="ARBA00022989"/>
    </source>
</evidence>
<feature type="transmembrane region" description="Helical" evidence="10">
    <location>
        <begin position="223"/>
        <end position="240"/>
    </location>
</feature>
<dbReference type="GO" id="GO:0005886">
    <property type="term" value="C:plasma membrane"/>
    <property type="evidence" value="ECO:0007669"/>
    <property type="project" value="TreeGrafter"/>
</dbReference>
<evidence type="ECO:0008006" key="13">
    <source>
        <dbReference type="Google" id="ProtNLM"/>
    </source>
</evidence>
<dbReference type="OrthoDB" id="5428495at2759"/>
<dbReference type="EMBL" id="ML995597">
    <property type="protein sequence ID" value="KAF2135342.1"/>
    <property type="molecule type" value="Genomic_DNA"/>
</dbReference>
<evidence type="ECO:0000313" key="12">
    <source>
        <dbReference type="Proteomes" id="UP000799438"/>
    </source>
</evidence>
<accession>A0A6A6ATK9</accession>
<dbReference type="GO" id="GO:0015851">
    <property type="term" value="P:nucleobase transport"/>
    <property type="evidence" value="ECO:0007669"/>
    <property type="project" value="UniProtKB-ARBA"/>
</dbReference>
<dbReference type="FunFam" id="1.10.4160.10:FF:000002">
    <property type="entry name" value="Purine-cytosine permease fcyB"/>
    <property type="match status" value="1"/>
</dbReference>
<dbReference type="RefSeq" id="XP_033391061.1">
    <property type="nucleotide sequence ID" value="XM_033537732.1"/>
</dbReference>
<dbReference type="PANTHER" id="PTHR31806">
    <property type="entry name" value="PURINE-CYTOSINE PERMEASE FCY2-RELATED"/>
    <property type="match status" value="1"/>
</dbReference>
<feature type="transmembrane region" description="Helical" evidence="10">
    <location>
        <begin position="261"/>
        <end position="283"/>
    </location>
</feature>
<dbReference type="InterPro" id="IPR001248">
    <property type="entry name" value="Pur-cyt_permease"/>
</dbReference>
<name>A0A6A6ATK9_9PEZI</name>
<keyword evidence="3 8" id="KW-0813">Transport</keyword>
<dbReference type="GO" id="GO:0000329">
    <property type="term" value="C:fungal-type vacuole membrane"/>
    <property type="evidence" value="ECO:0007669"/>
    <property type="project" value="TreeGrafter"/>
</dbReference>
<reference evidence="11" key="1">
    <citation type="journal article" date="2020" name="Stud. Mycol.">
        <title>101 Dothideomycetes genomes: a test case for predicting lifestyles and emergence of pathogens.</title>
        <authorList>
            <person name="Haridas S."/>
            <person name="Albert R."/>
            <person name="Binder M."/>
            <person name="Bloem J."/>
            <person name="Labutti K."/>
            <person name="Salamov A."/>
            <person name="Andreopoulos B."/>
            <person name="Baker S."/>
            <person name="Barry K."/>
            <person name="Bills G."/>
            <person name="Bluhm B."/>
            <person name="Cannon C."/>
            <person name="Castanera R."/>
            <person name="Culley D."/>
            <person name="Daum C."/>
            <person name="Ezra D."/>
            <person name="Gonzalez J."/>
            <person name="Henrissat B."/>
            <person name="Kuo A."/>
            <person name="Liang C."/>
            <person name="Lipzen A."/>
            <person name="Lutzoni F."/>
            <person name="Magnuson J."/>
            <person name="Mondo S."/>
            <person name="Nolan M."/>
            <person name="Ohm R."/>
            <person name="Pangilinan J."/>
            <person name="Park H.-J."/>
            <person name="Ramirez L."/>
            <person name="Alfaro M."/>
            <person name="Sun H."/>
            <person name="Tritt A."/>
            <person name="Yoshinaga Y."/>
            <person name="Zwiers L.-H."/>
            <person name="Turgeon B."/>
            <person name="Goodwin S."/>
            <person name="Spatafora J."/>
            <person name="Crous P."/>
            <person name="Grigoriev I."/>
        </authorList>
    </citation>
    <scope>NUCLEOTIDE SEQUENCE</scope>
    <source>
        <strain evidence="11">CBS 121167</strain>
    </source>
</reference>
<dbReference type="PIRSF" id="PIRSF002744">
    <property type="entry name" value="Pur-cyt_permease"/>
    <property type="match status" value="1"/>
</dbReference>
<feature type="transmembrane region" description="Helical" evidence="10">
    <location>
        <begin position="295"/>
        <end position="317"/>
    </location>
</feature>
<dbReference type="PANTHER" id="PTHR31806:SF16">
    <property type="entry name" value="PURINE-CYTOSINE TRANSPORTER (EUROFUNG)"/>
    <property type="match status" value="1"/>
</dbReference>
<evidence type="ECO:0000256" key="4">
    <source>
        <dbReference type="ARBA" id="ARBA00022553"/>
    </source>
</evidence>
<keyword evidence="12" id="KW-1185">Reference proteome</keyword>
<dbReference type="Gene3D" id="1.10.4160.10">
    <property type="entry name" value="Hydantoin permease"/>
    <property type="match status" value="1"/>
</dbReference>
<dbReference type="InterPro" id="IPR026030">
    <property type="entry name" value="Pur-cyt_permease_Fcy2/21/22"/>
</dbReference>
<evidence type="ECO:0000256" key="5">
    <source>
        <dbReference type="ARBA" id="ARBA00022692"/>
    </source>
</evidence>
<keyword evidence="7 8" id="KW-0472">Membrane</keyword>
<evidence type="ECO:0000313" key="11">
    <source>
        <dbReference type="EMBL" id="KAF2135342.1"/>
    </source>
</evidence>
<protein>
    <recommendedName>
        <fullName evidence="13">Purine-cytosine permease FCY21</fullName>
    </recommendedName>
</protein>